<evidence type="ECO:0000259" key="2">
    <source>
        <dbReference type="Pfam" id="PF00582"/>
    </source>
</evidence>
<dbReference type="PRINTS" id="PR01438">
    <property type="entry name" value="UNVRSLSTRESS"/>
</dbReference>
<sequence>MSKGFVVVGVDVPETSGDAVRWAAQTASLHGRALKLVHAVEGVAGLPSGVVQADDNSTRDVLRDNTDALSTLEQAVAAVHEEFPELELVPLEVVGDNVKSLLAHEEDALLVVGTGHRSTLSEMVLGSTSLGVAMHASSPVAVVPPGSRRDEEAHGVLAVAVDGSADSALAARVACYEARTRGARVLAINTWALEVVDGFVVTESDQEEFGAIQERQRELTERALVSARRDYPDVDIEVQVVHARAVPTLLGASQNADVLVLGSRGLGGFAGKLLGSVSQRVLRGSACPVIVVKAADR</sequence>
<accession>A0ABY4YW48</accession>
<dbReference type="InterPro" id="IPR006015">
    <property type="entry name" value="Universal_stress_UspA"/>
</dbReference>
<dbReference type="SUPFAM" id="SSF52402">
    <property type="entry name" value="Adenine nucleotide alpha hydrolases-like"/>
    <property type="match status" value="2"/>
</dbReference>
<reference evidence="3" key="1">
    <citation type="submission" date="2022-06" db="EMBL/GenBank/DDBJ databases">
        <title>Ornithinimicrobium HY1793.</title>
        <authorList>
            <person name="Huang Y."/>
        </authorList>
    </citation>
    <scope>NUCLEOTIDE SEQUENCE</scope>
    <source>
        <strain evidence="3">HY1793</strain>
    </source>
</reference>
<dbReference type="Proteomes" id="UP001056455">
    <property type="component" value="Chromosome"/>
</dbReference>
<evidence type="ECO:0000313" key="3">
    <source>
        <dbReference type="EMBL" id="USQ80998.1"/>
    </source>
</evidence>
<dbReference type="Gene3D" id="3.40.50.620">
    <property type="entry name" value="HUPs"/>
    <property type="match status" value="2"/>
</dbReference>
<dbReference type="PANTHER" id="PTHR46268">
    <property type="entry name" value="STRESS RESPONSE PROTEIN NHAX"/>
    <property type="match status" value="1"/>
</dbReference>
<keyword evidence="4" id="KW-1185">Reference proteome</keyword>
<dbReference type="PANTHER" id="PTHR46268:SF6">
    <property type="entry name" value="UNIVERSAL STRESS PROTEIN UP12"/>
    <property type="match status" value="1"/>
</dbReference>
<feature type="domain" description="UspA" evidence="2">
    <location>
        <begin position="6"/>
        <end position="144"/>
    </location>
</feature>
<name>A0ABY4YW48_9MICO</name>
<dbReference type="InterPro" id="IPR014729">
    <property type="entry name" value="Rossmann-like_a/b/a_fold"/>
</dbReference>
<evidence type="ECO:0000256" key="1">
    <source>
        <dbReference type="ARBA" id="ARBA00008791"/>
    </source>
</evidence>
<dbReference type="RefSeq" id="WP_252594382.1">
    <property type="nucleotide sequence ID" value="NZ_CP099489.1"/>
</dbReference>
<dbReference type="EMBL" id="CP099489">
    <property type="protein sequence ID" value="USQ80998.1"/>
    <property type="molecule type" value="Genomic_DNA"/>
</dbReference>
<proteinExistence type="inferred from homology"/>
<gene>
    <name evidence="3" type="ORF">NF556_04945</name>
</gene>
<organism evidence="3 4">
    <name type="scientific">Ornithinimicrobium faecis</name>
    <dbReference type="NCBI Taxonomy" id="2934158"/>
    <lineage>
        <taxon>Bacteria</taxon>
        <taxon>Bacillati</taxon>
        <taxon>Actinomycetota</taxon>
        <taxon>Actinomycetes</taxon>
        <taxon>Micrococcales</taxon>
        <taxon>Ornithinimicrobiaceae</taxon>
        <taxon>Ornithinimicrobium</taxon>
    </lineage>
</organism>
<comment type="similarity">
    <text evidence="1">Belongs to the universal stress protein A family.</text>
</comment>
<feature type="domain" description="UspA" evidence="2">
    <location>
        <begin position="158"/>
        <end position="293"/>
    </location>
</feature>
<dbReference type="InterPro" id="IPR006016">
    <property type="entry name" value="UspA"/>
</dbReference>
<evidence type="ECO:0000313" key="4">
    <source>
        <dbReference type="Proteomes" id="UP001056455"/>
    </source>
</evidence>
<protein>
    <submittedName>
        <fullName evidence="3">Universal stress protein</fullName>
    </submittedName>
</protein>
<dbReference type="Pfam" id="PF00582">
    <property type="entry name" value="Usp"/>
    <property type="match status" value="2"/>
</dbReference>